<evidence type="ECO:0000259" key="2">
    <source>
        <dbReference type="Pfam" id="PF12307"/>
    </source>
</evidence>
<reference evidence="4 7" key="2">
    <citation type="submission" date="2019-07" db="EMBL/GenBank/DDBJ databases">
        <title>Whole genome shotgun sequence of Halomonas cupida NBRC 102219.</title>
        <authorList>
            <person name="Hosoyama A."/>
            <person name="Uohara A."/>
            <person name="Ohji S."/>
            <person name="Ichikawa N."/>
        </authorList>
    </citation>
    <scope>NUCLEOTIDE SEQUENCE [LARGE SCALE GENOMIC DNA]</scope>
    <source>
        <strain evidence="4 7">NBRC 102219</strain>
    </source>
</reference>
<organism evidence="5 6">
    <name type="scientific">Halomonas cupida</name>
    <dbReference type="NCBI Taxonomy" id="44933"/>
    <lineage>
        <taxon>Bacteria</taxon>
        <taxon>Pseudomonadati</taxon>
        <taxon>Pseudomonadota</taxon>
        <taxon>Gammaproteobacteria</taxon>
        <taxon>Oceanospirillales</taxon>
        <taxon>Halomonadaceae</taxon>
        <taxon>Halomonas</taxon>
    </lineage>
</organism>
<dbReference type="InterPro" id="IPR054468">
    <property type="entry name" value="NrSPol-like_HBD"/>
</dbReference>
<evidence type="ECO:0000259" key="3">
    <source>
        <dbReference type="Pfam" id="PF22763"/>
    </source>
</evidence>
<dbReference type="RefSeq" id="WP_234986749.1">
    <property type="nucleotide sequence ID" value="NZ_BJXU01000004.1"/>
</dbReference>
<keyword evidence="7" id="KW-1185">Reference proteome</keyword>
<evidence type="ECO:0000313" key="4">
    <source>
        <dbReference type="EMBL" id="GEN22181.1"/>
    </source>
</evidence>
<evidence type="ECO:0000313" key="6">
    <source>
        <dbReference type="Proteomes" id="UP000184123"/>
    </source>
</evidence>
<dbReference type="Proteomes" id="UP000321726">
    <property type="component" value="Unassembled WGS sequence"/>
</dbReference>
<dbReference type="InterPro" id="IPR022081">
    <property type="entry name" value="DUF3631"/>
</dbReference>
<dbReference type="Pfam" id="PF22763">
    <property type="entry name" value="NrS1-1_pol-like_HBD"/>
    <property type="match status" value="1"/>
</dbReference>
<dbReference type="Pfam" id="PF12307">
    <property type="entry name" value="DUF3631"/>
    <property type="match status" value="1"/>
</dbReference>
<evidence type="ECO:0000256" key="1">
    <source>
        <dbReference type="SAM" id="MobiDB-lite"/>
    </source>
</evidence>
<protein>
    <submittedName>
        <fullName evidence="5">Uncharacterized protein</fullName>
    </submittedName>
</protein>
<evidence type="ECO:0000313" key="5">
    <source>
        <dbReference type="EMBL" id="SHL48690.1"/>
    </source>
</evidence>
<dbReference type="AlphaFoldDB" id="A0A1M7B126"/>
<feature type="domain" description="NrS-1 polymerase-like HBD" evidence="3">
    <location>
        <begin position="236"/>
        <end position="298"/>
    </location>
</feature>
<dbReference type="EMBL" id="FRCA01000001">
    <property type="protein sequence ID" value="SHL48690.1"/>
    <property type="molecule type" value="Genomic_DNA"/>
</dbReference>
<reference evidence="5 6" key="1">
    <citation type="submission" date="2016-11" db="EMBL/GenBank/DDBJ databases">
        <authorList>
            <person name="Jaros S."/>
            <person name="Januszkiewicz K."/>
            <person name="Wedrychowicz H."/>
        </authorList>
    </citation>
    <scope>NUCLEOTIDE SEQUENCE [LARGE SCALE GENOMIC DNA]</scope>
    <source>
        <strain evidence="5 6">DSM 4740</strain>
    </source>
</reference>
<feature type="domain" description="DUF3631" evidence="2">
    <location>
        <begin position="588"/>
        <end position="769"/>
    </location>
</feature>
<dbReference type="Proteomes" id="UP000184123">
    <property type="component" value="Unassembled WGS sequence"/>
</dbReference>
<feature type="region of interest" description="Disordered" evidence="1">
    <location>
        <begin position="773"/>
        <end position="833"/>
    </location>
</feature>
<name>A0A1M7B126_9GAMM</name>
<accession>A0A1M7B126</accession>
<gene>
    <name evidence="4" type="ORF">HCU01_01300</name>
    <name evidence="5" type="ORF">SAMN05660971_00719</name>
</gene>
<proteinExistence type="predicted"/>
<dbReference type="STRING" id="44933.SAMN05660971_00719"/>
<dbReference type="EMBL" id="BJXU01000004">
    <property type="protein sequence ID" value="GEN22181.1"/>
    <property type="molecule type" value="Genomic_DNA"/>
</dbReference>
<sequence length="833" mass="92888">MSNCIQKPELITPDFEHIPGELKSHTQWILWKLEYQKDRWTKVPYAVSTGKRASVTNPTTWTTFAEAEDAYSRGEWDGVGFVLTSEDPFTCIDLDHCPEAPWALGIINHVNSYTEVSPSGDGYHIWMVATKPAGMRCKTSKFHEGAVEVYDTDRWMTMTGKPRDHASGRVEARQPVLERVCAPLLKKPAQTASAVPVRPPAHTTVDSNVLLSELKRIKPPAHRLFTGEDTGLDDASASDQSLMNALAWLTGSDPERMDLLFRQSARMRSKWDEQRGELTYGQRTIHTAIQGCTGAYDPDRRINGQAPVHSGGGLTSEECSRMEAKRRQNHQTMAADTTTPFEQVMAAIKDEDPGKVFERPILDLMTAIRRDSPPDWQRIRKAVKDAKGIALTDLLAELEKRERTQAKADSGEIFPVIEPWPEPVEGAALVRELSDTLRRYVVCEPYVADAAALWIVFTWFIDQVYVAPIANITAPLPNCGKSILLDFMGEFSFHPLKCDGISPAALFRSMDMWGPTLLIDETDAFLKENEEARGVLNSGHKRNGFIIRVEGEGADRKPVRFSTWGAKALCGIGAIADTLASRSIRLELRRKLPTEKIENLRHMPSELRDRLLRQLARLHEDLAGEVAEARPEPVRGLNNRAADNWEPLQQIAEVIGGEWPERVQNVAVTIAQNDDEELSSDINVELLKDVKSVFEGKGVESIFSAALTEALCADGDAPWGTCDKGKPMRQRQLASRLKGFGIRPQQIRIGEGTKKGYYRRQFQEVFKRYLSPAPLSGSETTKQSSNHAGYSDVGNETQGGNVSFENSREPSNHAVCFDVSDETPPSPGEKEQF</sequence>
<evidence type="ECO:0000313" key="7">
    <source>
        <dbReference type="Proteomes" id="UP000321726"/>
    </source>
</evidence>
<feature type="compositionally biased region" description="Polar residues" evidence="1">
    <location>
        <begin position="777"/>
        <end position="805"/>
    </location>
</feature>